<dbReference type="Gene3D" id="3.40.630.30">
    <property type="match status" value="1"/>
</dbReference>
<protein>
    <submittedName>
        <fullName evidence="2">Acetyltransferase</fullName>
    </submittedName>
</protein>
<dbReference type="InterPro" id="IPR000182">
    <property type="entry name" value="GNAT_dom"/>
</dbReference>
<keyword evidence="3" id="KW-1185">Reference proteome</keyword>
<dbReference type="Pfam" id="PF13302">
    <property type="entry name" value="Acetyltransf_3"/>
    <property type="match status" value="1"/>
</dbReference>
<evidence type="ECO:0000313" key="3">
    <source>
        <dbReference type="Proteomes" id="UP000236536"/>
    </source>
</evidence>
<proteinExistence type="predicted"/>
<accession>A0ABN5GU97</accession>
<evidence type="ECO:0000259" key="1">
    <source>
        <dbReference type="Pfam" id="PF13302"/>
    </source>
</evidence>
<evidence type="ECO:0000313" key="2">
    <source>
        <dbReference type="EMBL" id="AUQ96960.1"/>
    </source>
</evidence>
<keyword evidence="2" id="KW-0614">Plasmid</keyword>
<sequence>MQPAVSAVRCGREVLEPVNLHSADVAGFRCDCANVSFHLAWRNGIFHTVVIPLSCRTIITARKWTITDMQIPQLETKRLLFRLPCRSDLPWYTRYCLSERSQYVGGPFNEVQAFEKLASMIGHWELRGFGRFVFLEHGTERPLGHFGALQLSSSEPPEITWTIWDEMDEGNGFATEAGVAFKSYAIQTLGLPNLIAHVDCNNSASRRLAERLGGELDAEAAPPSWLPRSVLYRFRLTA</sequence>
<geneLocation type="plasmid" evidence="2 3">
    <name>pP66_c</name>
</geneLocation>
<dbReference type="PANTHER" id="PTHR43792">
    <property type="entry name" value="GNAT FAMILY, PUTATIVE (AFU_ORTHOLOGUE AFUA_3G00765)-RELATED-RELATED"/>
    <property type="match status" value="1"/>
</dbReference>
<dbReference type="InterPro" id="IPR016181">
    <property type="entry name" value="Acyl_CoA_acyltransferase"/>
</dbReference>
<dbReference type="InterPro" id="IPR051531">
    <property type="entry name" value="N-acetyltransferase"/>
</dbReference>
<dbReference type="SUPFAM" id="SSF55729">
    <property type="entry name" value="Acyl-CoA N-acyltransferases (Nat)"/>
    <property type="match status" value="1"/>
</dbReference>
<dbReference type="PANTHER" id="PTHR43792:SF1">
    <property type="entry name" value="N-ACETYLTRANSFERASE DOMAIN-CONTAINING PROTEIN"/>
    <property type="match status" value="1"/>
</dbReference>
<reference evidence="2 3" key="1">
    <citation type="journal article" date="2017" name="Genome Biol. Evol.">
        <title>Trajectories and Drivers of Genome Evolution in Surface-Associated Marine Phaeobacter.</title>
        <authorList>
            <person name="Freese H.M."/>
            <person name="Sikorski J."/>
            <person name="Bunk B."/>
            <person name="Scheuner C."/>
            <person name="Meier-Kolthoff J.P."/>
            <person name="Sproer C."/>
            <person name="Gram L."/>
            <person name="Overmann J."/>
        </authorList>
    </citation>
    <scope>NUCLEOTIDE SEQUENCE [LARGE SCALE GENOMIC DNA]</scope>
    <source>
        <strain evidence="2 3">P66</strain>
    </source>
</reference>
<organism evidence="2 3">
    <name type="scientific">Phaeobacter inhibens</name>
    <dbReference type="NCBI Taxonomy" id="221822"/>
    <lineage>
        <taxon>Bacteria</taxon>
        <taxon>Pseudomonadati</taxon>
        <taxon>Pseudomonadota</taxon>
        <taxon>Alphaproteobacteria</taxon>
        <taxon>Rhodobacterales</taxon>
        <taxon>Roseobacteraceae</taxon>
        <taxon>Phaeobacter</taxon>
    </lineage>
</organism>
<feature type="domain" description="N-acetyltransferase" evidence="1">
    <location>
        <begin position="78"/>
        <end position="214"/>
    </location>
</feature>
<dbReference type="Proteomes" id="UP000236536">
    <property type="component" value="Plasmid pP66_c"/>
</dbReference>
<reference evidence="2 3" key="2">
    <citation type="journal article" date="2017" name="Int. J. Syst. Evol. Microbiol.">
        <title>Adaptation of Surface-Associated Bacteria to the Open Ocean: A Genomically Distinct Subpopulation of Phaeobacter gallaeciensis Colonizes Pacific Mesozooplankton.</title>
        <authorList>
            <person name="Freese H.M."/>
            <person name="Methner A."/>
            <person name="Overmann J."/>
        </authorList>
    </citation>
    <scope>NUCLEOTIDE SEQUENCE [LARGE SCALE GENOMIC DNA]</scope>
    <source>
        <strain evidence="2 3">P66</strain>
    </source>
</reference>
<gene>
    <name evidence="2" type="ORF">PhaeoP66_04234</name>
</gene>
<dbReference type="EMBL" id="CP010708">
    <property type="protein sequence ID" value="AUQ96960.1"/>
    <property type="molecule type" value="Genomic_DNA"/>
</dbReference>
<name>A0ABN5GU97_9RHOB</name>